<dbReference type="InterPro" id="IPR036638">
    <property type="entry name" value="HLH_DNA-bd_sf"/>
</dbReference>
<dbReference type="GO" id="GO:0005634">
    <property type="term" value="C:nucleus"/>
    <property type="evidence" value="ECO:0007669"/>
    <property type="project" value="TreeGrafter"/>
</dbReference>
<keyword evidence="4" id="KW-0804">Transcription</keyword>
<keyword evidence="2" id="KW-0805">Transcription regulation</keyword>
<dbReference type="GO" id="GO:0001707">
    <property type="term" value="P:mesoderm formation"/>
    <property type="evidence" value="ECO:0007669"/>
    <property type="project" value="TreeGrafter"/>
</dbReference>
<dbReference type="SUPFAM" id="SSF47459">
    <property type="entry name" value="HLH, helix-loop-helix DNA-binding domain"/>
    <property type="match status" value="1"/>
</dbReference>
<dbReference type="PANTHER" id="PTHR20937">
    <property type="entry name" value="IP14615P"/>
    <property type="match status" value="1"/>
</dbReference>
<evidence type="ECO:0000313" key="8">
    <source>
        <dbReference type="EMBL" id="KNC20593.1"/>
    </source>
</evidence>
<feature type="region of interest" description="Disordered" evidence="6">
    <location>
        <begin position="310"/>
        <end position="330"/>
    </location>
</feature>
<evidence type="ECO:0000256" key="6">
    <source>
        <dbReference type="SAM" id="MobiDB-lite"/>
    </source>
</evidence>
<dbReference type="PANTHER" id="PTHR20937:SF3">
    <property type="entry name" value="IP14615P"/>
    <property type="match status" value="1"/>
</dbReference>
<dbReference type="GO" id="GO:0000978">
    <property type="term" value="F:RNA polymerase II cis-regulatory region sequence-specific DNA binding"/>
    <property type="evidence" value="ECO:0007669"/>
    <property type="project" value="TreeGrafter"/>
</dbReference>
<comment type="caution">
    <text evidence="8">The sequence shown here is derived from an EMBL/GenBank/DDBJ whole genome shotgun (WGS) entry which is preliminary data.</text>
</comment>
<sequence length="330" mass="37263">MTDHLEISTLHNETLPPNNAHLVQRITTNADGTANDLRTNYESDNDSDKTVLLELGVSTNVATTMSVPTSVTYSSDYPLDIHLNNVCGISVATHTHPYNTDPTLLYSNPYNDGISSVTTHQTLLYPAHQSSNSSSLISLNNVPYSAHIPQTVQTWPTPKPVTSITSSEINNKLSTQIVPPPVYMSYPDVREHSIIKETNPSWKVKALQSEKDYKKTACDRERTRMRDMNKAFDLLRSKLPISKPNGKKYSKIESLRIAINYINYLQKILKDTNPNSQTAVEYLTDFNSRRRSHHKSNTFDDAEDKLENLEESRSTWSGDGYIANSQDKWE</sequence>
<dbReference type="GO" id="GO:0000981">
    <property type="term" value="F:DNA-binding transcription factor activity, RNA polymerase II-specific"/>
    <property type="evidence" value="ECO:0007669"/>
    <property type="project" value="TreeGrafter"/>
</dbReference>
<feature type="domain" description="BHLH" evidence="7">
    <location>
        <begin position="212"/>
        <end position="265"/>
    </location>
</feature>
<dbReference type="Gene3D" id="4.10.280.10">
    <property type="entry name" value="Helix-loop-helix DNA-binding domain"/>
    <property type="match status" value="1"/>
</dbReference>
<dbReference type="FunFam" id="4.10.280.10:FF:000090">
    <property type="entry name" value="Salivary gland-expressed bHLH"/>
    <property type="match status" value="1"/>
</dbReference>
<evidence type="ECO:0000256" key="1">
    <source>
        <dbReference type="ARBA" id="ARBA00022473"/>
    </source>
</evidence>
<evidence type="ECO:0000256" key="2">
    <source>
        <dbReference type="ARBA" id="ARBA00023015"/>
    </source>
</evidence>
<dbReference type="OrthoDB" id="9946827at2759"/>
<keyword evidence="1" id="KW-0217">Developmental protein</keyword>
<organism evidence="8 9">
    <name type="scientific">Lucilia cuprina</name>
    <name type="common">Green bottle fly</name>
    <name type="synonym">Australian sheep blowfly</name>
    <dbReference type="NCBI Taxonomy" id="7375"/>
    <lineage>
        <taxon>Eukaryota</taxon>
        <taxon>Metazoa</taxon>
        <taxon>Ecdysozoa</taxon>
        <taxon>Arthropoda</taxon>
        <taxon>Hexapoda</taxon>
        <taxon>Insecta</taxon>
        <taxon>Pterygota</taxon>
        <taxon>Neoptera</taxon>
        <taxon>Endopterygota</taxon>
        <taxon>Diptera</taxon>
        <taxon>Brachycera</taxon>
        <taxon>Muscomorpha</taxon>
        <taxon>Oestroidea</taxon>
        <taxon>Calliphoridae</taxon>
        <taxon>Luciliinae</taxon>
        <taxon>Lucilia</taxon>
    </lineage>
</organism>
<protein>
    <recommendedName>
        <fullName evidence="7">BHLH domain-containing protein</fullName>
    </recommendedName>
</protein>
<proteinExistence type="predicted"/>
<evidence type="ECO:0000256" key="3">
    <source>
        <dbReference type="ARBA" id="ARBA00023125"/>
    </source>
</evidence>
<dbReference type="SMART" id="SM00353">
    <property type="entry name" value="HLH"/>
    <property type="match status" value="1"/>
</dbReference>
<dbReference type="Proteomes" id="UP000037069">
    <property type="component" value="Unassembled WGS sequence"/>
</dbReference>
<evidence type="ECO:0000313" key="9">
    <source>
        <dbReference type="Proteomes" id="UP000037069"/>
    </source>
</evidence>
<dbReference type="Pfam" id="PF00010">
    <property type="entry name" value="HLH"/>
    <property type="match status" value="1"/>
</dbReference>
<evidence type="ECO:0000256" key="5">
    <source>
        <dbReference type="ARBA" id="ARBA00023242"/>
    </source>
</evidence>
<evidence type="ECO:0000256" key="4">
    <source>
        <dbReference type="ARBA" id="ARBA00023163"/>
    </source>
</evidence>
<dbReference type="GO" id="GO:0046983">
    <property type="term" value="F:protein dimerization activity"/>
    <property type="evidence" value="ECO:0007669"/>
    <property type="project" value="InterPro"/>
</dbReference>
<keyword evidence="3" id="KW-0238">DNA-binding</keyword>
<dbReference type="OMA" id="ETNPSWK"/>
<dbReference type="InterPro" id="IPR040259">
    <property type="entry name" value="Mesogenin/MesP"/>
</dbReference>
<dbReference type="EMBL" id="JRES01001712">
    <property type="protein sequence ID" value="KNC20593.1"/>
    <property type="molecule type" value="Genomic_DNA"/>
</dbReference>
<evidence type="ECO:0000259" key="7">
    <source>
        <dbReference type="PROSITE" id="PS50888"/>
    </source>
</evidence>
<keyword evidence="5" id="KW-0539">Nucleus</keyword>
<reference evidence="8 9" key="1">
    <citation type="journal article" date="2015" name="Nat. Commun.">
        <title>Lucilia cuprina genome unlocks parasitic fly biology to underpin future interventions.</title>
        <authorList>
            <person name="Anstead C.A."/>
            <person name="Korhonen P.K."/>
            <person name="Young N.D."/>
            <person name="Hall R.S."/>
            <person name="Jex A.R."/>
            <person name="Murali S.C."/>
            <person name="Hughes D.S."/>
            <person name="Lee S.F."/>
            <person name="Perry T."/>
            <person name="Stroehlein A.J."/>
            <person name="Ansell B.R."/>
            <person name="Breugelmans B."/>
            <person name="Hofmann A."/>
            <person name="Qu J."/>
            <person name="Dugan S."/>
            <person name="Lee S.L."/>
            <person name="Chao H."/>
            <person name="Dinh H."/>
            <person name="Han Y."/>
            <person name="Doddapaneni H.V."/>
            <person name="Worley K.C."/>
            <person name="Muzny D.M."/>
            <person name="Ioannidis P."/>
            <person name="Waterhouse R.M."/>
            <person name="Zdobnov E.M."/>
            <person name="James P.J."/>
            <person name="Bagnall N.H."/>
            <person name="Kotze A.C."/>
            <person name="Gibbs R.A."/>
            <person name="Richards S."/>
            <person name="Batterham P."/>
            <person name="Gasser R.B."/>
        </authorList>
    </citation>
    <scope>NUCLEOTIDE SEQUENCE [LARGE SCALE GENOMIC DNA]</scope>
    <source>
        <strain evidence="8 9">LS</strain>
        <tissue evidence="8">Full body</tissue>
    </source>
</reference>
<dbReference type="CDD" id="cd11390">
    <property type="entry name" value="bHLH_TS"/>
    <property type="match status" value="1"/>
</dbReference>
<accession>A0A0L0BKY6</accession>
<dbReference type="AlphaFoldDB" id="A0A0L0BKY6"/>
<dbReference type="PROSITE" id="PS50888">
    <property type="entry name" value="BHLH"/>
    <property type="match status" value="1"/>
</dbReference>
<gene>
    <name evidence="8" type="ORF">FF38_00450</name>
</gene>
<dbReference type="InterPro" id="IPR011598">
    <property type="entry name" value="bHLH_dom"/>
</dbReference>
<dbReference type="STRING" id="7375.A0A0L0BKY6"/>
<name>A0A0L0BKY6_LUCCU</name>
<keyword evidence="9" id="KW-1185">Reference proteome</keyword>